<dbReference type="GO" id="GO:0010506">
    <property type="term" value="P:regulation of autophagy"/>
    <property type="evidence" value="ECO:0007669"/>
    <property type="project" value="UniProtKB-UniRule"/>
</dbReference>
<comment type="similarity">
    <text evidence="2 10">Belongs to the CISD protein family. CISD2 subfamily.</text>
</comment>
<evidence type="ECO:0000313" key="13">
    <source>
        <dbReference type="EMBL" id="GFG35098.1"/>
    </source>
</evidence>
<keyword evidence="10" id="KW-0256">Endoplasmic reticulum</keyword>
<dbReference type="FunCoup" id="R4UMW7">
    <property type="interactions" value="1184"/>
</dbReference>
<dbReference type="Pfam" id="PF10660">
    <property type="entry name" value="MitoNEET_N"/>
    <property type="match status" value="1"/>
</dbReference>
<evidence type="ECO:0000256" key="10">
    <source>
        <dbReference type="RuleBase" id="RU369084"/>
    </source>
</evidence>
<evidence type="ECO:0000256" key="4">
    <source>
        <dbReference type="ARBA" id="ARBA00022714"/>
    </source>
</evidence>
<dbReference type="EMBL" id="BLKM01000525">
    <property type="protein sequence ID" value="GFG35098.1"/>
    <property type="molecule type" value="Genomic_DNA"/>
</dbReference>
<reference evidence="12" key="1">
    <citation type="submission" date="2013-02" db="EMBL/GenBank/DDBJ databases">
        <title>Immune-Related transcriptome of Coptotermes formosanus Shiraki workers: the defense mechanism.</title>
        <authorList>
            <person name="Hussain A."/>
            <person name="Li Y.F."/>
            <person name="Cheng Y."/>
            <person name="Liu Y."/>
            <person name="Chen C.C."/>
            <person name="Wen S.Y."/>
        </authorList>
    </citation>
    <scope>NUCLEOTIDE SEQUENCE</scope>
</reference>
<evidence type="ECO:0000256" key="5">
    <source>
        <dbReference type="ARBA" id="ARBA00022723"/>
    </source>
</evidence>
<evidence type="ECO:0000256" key="9">
    <source>
        <dbReference type="ARBA" id="ARBA00023136"/>
    </source>
</evidence>
<keyword evidence="8 10" id="KW-0411">Iron-sulfur</keyword>
<dbReference type="FunFam" id="3.40.5.90:FF:000001">
    <property type="entry name" value="CDGSH iron-sulfur domain-containing protein 1"/>
    <property type="match status" value="1"/>
</dbReference>
<sequence length="137" mass="15184">MEPISHVVKVTLPNYLSGLPIPNSLGGWFKLGVRDWLSLIPFGAAVAGITYISYLAFCPIAKRHCSKKSSKPVVNPDIQKENAKVVHSFDVEDIGEKAAFCRCWRSKKFPYCDGAHNAHNEETGDNVGPLCIQRKKN</sequence>
<keyword evidence="6 10" id="KW-1133">Transmembrane helix</keyword>
<evidence type="ECO:0000313" key="12">
    <source>
        <dbReference type="EMBL" id="AGM32455.1"/>
    </source>
</evidence>
<evidence type="ECO:0000256" key="1">
    <source>
        <dbReference type="ARBA" id="ARBA00004389"/>
    </source>
</evidence>
<evidence type="ECO:0000313" key="14">
    <source>
        <dbReference type="Proteomes" id="UP000502823"/>
    </source>
</evidence>
<dbReference type="InterPro" id="IPR042216">
    <property type="entry name" value="MitoNEET_CISD"/>
</dbReference>
<dbReference type="InterPro" id="IPR019610">
    <property type="entry name" value="FeS-contain_mitoNEET_N"/>
</dbReference>
<evidence type="ECO:0000256" key="2">
    <source>
        <dbReference type="ARBA" id="ARBA00008624"/>
    </source>
</evidence>
<accession>R4UMW7</accession>
<dbReference type="GO" id="GO:0005741">
    <property type="term" value="C:mitochondrial outer membrane"/>
    <property type="evidence" value="ECO:0007669"/>
    <property type="project" value="TreeGrafter"/>
</dbReference>
<organism evidence="12">
    <name type="scientific">Coptotermes formosanus</name>
    <name type="common">Formosan subterranean termite</name>
    <dbReference type="NCBI Taxonomy" id="36987"/>
    <lineage>
        <taxon>Eukaryota</taxon>
        <taxon>Metazoa</taxon>
        <taxon>Ecdysozoa</taxon>
        <taxon>Arthropoda</taxon>
        <taxon>Hexapoda</taxon>
        <taxon>Insecta</taxon>
        <taxon>Pterygota</taxon>
        <taxon>Neoptera</taxon>
        <taxon>Polyneoptera</taxon>
        <taxon>Dictyoptera</taxon>
        <taxon>Blattodea</taxon>
        <taxon>Blattoidea</taxon>
        <taxon>Termitoidae</taxon>
        <taxon>Rhinotermitidae</taxon>
        <taxon>Coptotermes</taxon>
    </lineage>
</organism>
<protein>
    <recommendedName>
        <fullName evidence="10">CDGSH iron-sulfur domain-containing protein 2 homologue</fullName>
    </recommendedName>
</protein>
<dbReference type="Gene3D" id="3.40.5.90">
    <property type="entry name" value="CDGSH iron-sulfur domain, mitoNEET-type"/>
    <property type="match status" value="1"/>
</dbReference>
<comment type="subcellular location">
    <subcellularLocation>
        <location evidence="1 10">Endoplasmic reticulum membrane</location>
        <topology evidence="1 10">Single-pass membrane protein</topology>
    </subcellularLocation>
</comment>
<reference evidence="13" key="2">
    <citation type="journal article" date="2020" name="J. Asia-Pac. Entomol.">
        <title>Draft genome sequence of the termite, Coptotermes formosanus: Genetic insights into the pyruvate dehydrogenase complex of the termite.</title>
        <authorList>
            <person name="Itakura S."/>
            <person name="Yosikawa Y."/>
            <person name="Togami Y."/>
            <person name="Umezawa K."/>
        </authorList>
    </citation>
    <scope>NUCLEOTIDE SEQUENCE</scope>
    <source>
        <tissue evidence="13">Head</tissue>
    </source>
</reference>
<keyword evidence="7 10" id="KW-0408">Iron</keyword>
<evidence type="ECO:0000256" key="8">
    <source>
        <dbReference type="ARBA" id="ARBA00023014"/>
    </source>
</evidence>
<dbReference type="InterPro" id="IPR045131">
    <property type="entry name" value="CISD1/2"/>
</dbReference>
<dbReference type="InParanoid" id="R4UMW7"/>
<dbReference type="PANTHER" id="PTHR13680:SF5">
    <property type="entry name" value="CDGSH IRON-SULFUR DOMAIN-CONTAINING PROTEIN 1"/>
    <property type="match status" value="1"/>
</dbReference>
<dbReference type="GO" id="GO:0046872">
    <property type="term" value="F:metal ion binding"/>
    <property type="evidence" value="ECO:0007669"/>
    <property type="project" value="UniProtKB-UniRule"/>
</dbReference>
<dbReference type="OrthoDB" id="449252at2759"/>
<dbReference type="EMBL" id="KC571956">
    <property type="protein sequence ID" value="AGM32455.1"/>
    <property type="molecule type" value="mRNA"/>
</dbReference>
<comment type="cofactor">
    <cofactor evidence="10">
        <name>[2Fe-2S] cluster</name>
        <dbReference type="ChEBI" id="CHEBI:190135"/>
    </cofactor>
    <text evidence="10">Binds 1 [2Fe-2S] cluster.</text>
</comment>
<dbReference type="InterPro" id="IPR018967">
    <property type="entry name" value="FeS-contain_CDGSH-typ"/>
</dbReference>
<keyword evidence="14" id="KW-1185">Reference proteome</keyword>
<keyword evidence="5 10" id="KW-0479">Metal-binding</keyword>
<dbReference type="PANTHER" id="PTHR13680">
    <property type="entry name" value="CDGSH IRON-SULFUR DOMAIN-CONTAINING PROTEIN 1"/>
    <property type="match status" value="1"/>
</dbReference>
<keyword evidence="3 10" id="KW-0812">Transmembrane</keyword>
<dbReference type="AlphaFoldDB" id="R4UMW7"/>
<dbReference type="GO" id="GO:0051537">
    <property type="term" value="F:2 iron, 2 sulfur cluster binding"/>
    <property type="evidence" value="ECO:0007669"/>
    <property type="project" value="UniProtKB-UniRule"/>
</dbReference>
<evidence type="ECO:0000256" key="6">
    <source>
        <dbReference type="ARBA" id="ARBA00022989"/>
    </source>
</evidence>
<feature type="domain" description="Iron-binding zinc finger CDGSH type" evidence="11">
    <location>
        <begin position="84"/>
        <end position="122"/>
    </location>
</feature>
<name>R4UMW7_COPFO</name>
<dbReference type="Proteomes" id="UP000502823">
    <property type="component" value="Unassembled WGS sequence"/>
</dbReference>
<dbReference type="SMART" id="SM00704">
    <property type="entry name" value="ZnF_CDGSH"/>
    <property type="match status" value="1"/>
</dbReference>
<gene>
    <name evidence="13" type="ORF">Cfor_04946</name>
</gene>
<evidence type="ECO:0000259" key="11">
    <source>
        <dbReference type="SMART" id="SM00704"/>
    </source>
</evidence>
<evidence type="ECO:0000256" key="3">
    <source>
        <dbReference type="ARBA" id="ARBA00022692"/>
    </source>
</evidence>
<proteinExistence type="evidence at transcript level"/>
<keyword evidence="9 10" id="KW-0472">Membrane</keyword>
<dbReference type="GO" id="GO:0005789">
    <property type="term" value="C:endoplasmic reticulum membrane"/>
    <property type="evidence" value="ECO:0007669"/>
    <property type="project" value="UniProtKB-SubCell"/>
</dbReference>
<keyword evidence="4 10" id="KW-0001">2Fe-2S</keyword>
<reference evidence="14" key="3">
    <citation type="submission" date="2020-01" db="EMBL/GenBank/DDBJ databases">
        <title>Draft genome sequence of the Termite Coptotermes fromosanus.</title>
        <authorList>
            <person name="Itakura S."/>
            <person name="Yosikawa Y."/>
            <person name="Umezawa K."/>
        </authorList>
    </citation>
    <scope>NUCLEOTIDE SEQUENCE [LARGE SCALE GENOMIC DNA]</scope>
</reference>
<evidence type="ECO:0000256" key="7">
    <source>
        <dbReference type="ARBA" id="ARBA00023004"/>
    </source>
</evidence>
<dbReference type="Pfam" id="PF09360">
    <property type="entry name" value="zf-CDGSH"/>
    <property type="match status" value="1"/>
</dbReference>
<feature type="transmembrane region" description="Helical" evidence="10">
    <location>
        <begin position="36"/>
        <end position="61"/>
    </location>
</feature>